<reference evidence="3" key="1">
    <citation type="journal article" date="2019" name="Int. J. Syst. Evol. Microbiol.">
        <title>The Global Catalogue of Microorganisms (GCM) 10K type strain sequencing project: providing services to taxonomists for standard genome sequencing and annotation.</title>
        <authorList>
            <consortium name="The Broad Institute Genomics Platform"/>
            <consortium name="The Broad Institute Genome Sequencing Center for Infectious Disease"/>
            <person name="Wu L."/>
            <person name="Ma J."/>
        </authorList>
    </citation>
    <scope>NUCLEOTIDE SEQUENCE [LARGE SCALE GENOMIC DNA]</scope>
    <source>
        <strain evidence="3">CGMCC 4.7643</strain>
    </source>
</reference>
<keyword evidence="3" id="KW-1185">Reference proteome</keyword>
<dbReference type="Proteomes" id="UP001597419">
    <property type="component" value="Unassembled WGS sequence"/>
</dbReference>
<dbReference type="EMBL" id="JBHUKU010000022">
    <property type="protein sequence ID" value="MFD2463812.1"/>
    <property type="molecule type" value="Genomic_DNA"/>
</dbReference>
<dbReference type="Pfam" id="PF12697">
    <property type="entry name" value="Abhydrolase_6"/>
    <property type="match status" value="1"/>
</dbReference>
<dbReference type="InterPro" id="IPR052897">
    <property type="entry name" value="Sec-Metab_Biosynth_Hydrolase"/>
</dbReference>
<accession>A0ABW5GSD1</accession>
<name>A0ABW5GSD1_9PSEU</name>
<sequence length="234" mass="24917">MRDEKPRTFVLVHGAWHGPWCWERVSEHLIARGHEVVCPSLPCDTAEAGQDEYLAVIEDALRTRSDVVLVAHSMSGMVAPLATGDPAVGSLVLLAALLRRPGTAWVDGGLTPLAEPLQKTLASAGVDESGCVVLDPADATDVLYHDCAPADAADAVRRLRPSANILGQQICPGLPRRRVPTTYVACRDDRAVNNAWNAALAQELLGATVREIDGGHSPFWSAPEQLAALLVEAA</sequence>
<evidence type="ECO:0000313" key="3">
    <source>
        <dbReference type="Proteomes" id="UP001597419"/>
    </source>
</evidence>
<dbReference type="PANTHER" id="PTHR37017">
    <property type="entry name" value="AB HYDROLASE-1 DOMAIN-CONTAINING PROTEIN-RELATED"/>
    <property type="match status" value="1"/>
</dbReference>
<feature type="domain" description="AB hydrolase-1" evidence="1">
    <location>
        <begin position="9"/>
        <end position="228"/>
    </location>
</feature>
<dbReference type="SUPFAM" id="SSF53474">
    <property type="entry name" value="alpha/beta-Hydrolases"/>
    <property type="match status" value="1"/>
</dbReference>
<organism evidence="2 3">
    <name type="scientific">Amycolatopsis samaneae</name>
    <dbReference type="NCBI Taxonomy" id="664691"/>
    <lineage>
        <taxon>Bacteria</taxon>
        <taxon>Bacillati</taxon>
        <taxon>Actinomycetota</taxon>
        <taxon>Actinomycetes</taxon>
        <taxon>Pseudonocardiales</taxon>
        <taxon>Pseudonocardiaceae</taxon>
        <taxon>Amycolatopsis</taxon>
    </lineage>
</organism>
<dbReference type="RefSeq" id="WP_345386392.1">
    <property type="nucleotide sequence ID" value="NZ_BAABHG010000001.1"/>
</dbReference>
<dbReference type="InterPro" id="IPR000073">
    <property type="entry name" value="AB_hydrolase_1"/>
</dbReference>
<dbReference type="GO" id="GO:0016787">
    <property type="term" value="F:hydrolase activity"/>
    <property type="evidence" value="ECO:0007669"/>
    <property type="project" value="UniProtKB-KW"/>
</dbReference>
<comment type="caution">
    <text evidence="2">The sequence shown here is derived from an EMBL/GenBank/DDBJ whole genome shotgun (WGS) entry which is preliminary data.</text>
</comment>
<protein>
    <submittedName>
        <fullName evidence="2">Alpha/beta fold hydrolase</fullName>
    </submittedName>
</protein>
<keyword evidence="2" id="KW-0378">Hydrolase</keyword>
<dbReference type="InterPro" id="IPR029058">
    <property type="entry name" value="AB_hydrolase_fold"/>
</dbReference>
<evidence type="ECO:0000259" key="1">
    <source>
        <dbReference type="Pfam" id="PF12697"/>
    </source>
</evidence>
<evidence type="ECO:0000313" key="2">
    <source>
        <dbReference type="EMBL" id="MFD2463812.1"/>
    </source>
</evidence>
<dbReference type="PANTHER" id="PTHR37017:SF11">
    <property type="entry name" value="ESTERASE_LIPASE_THIOESTERASE DOMAIN-CONTAINING PROTEIN"/>
    <property type="match status" value="1"/>
</dbReference>
<proteinExistence type="predicted"/>
<gene>
    <name evidence="2" type="ORF">ACFSYJ_34715</name>
</gene>
<dbReference type="Gene3D" id="3.40.50.1820">
    <property type="entry name" value="alpha/beta hydrolase"/>
    <property type="match status" value="1"/>
</dbReference>